<organism evidence="1 2">
    <name type="scientific">Aspergillus pseudocaelatus</name>
    <dbReference type="NCBI Taxonomy" id="1825620"/>
    <lineage>
        <taxon>Eukaryota</taxon>
        <taxon>Fungi</taxon>
        <taxon>Dikarya</taxon>
        <taxon>Ascomycota</taxon>
        <taxon>Pezizomycotina</taxon>
        <taxon>Eurotiomycetes</taxon>
        <taxon>Eurotiomycetidae</taxon>
        <taxon>Eurotiales</taxon>
        <taxon>Aspergillaceae</taxon>
        <taxon>Aspergillus</taxon>
        <taxon>Aspergillus subgen. Circumdati</taxon>
    </lineage>
</organism>
<gene>
    <name evidence="1" type="ORF">BDV36DRAFT_292281</name>
</gene>
<evidence type="ECO:0000313" key="1">
    <source>
        <dbReference type="EMBL" id="KAE8421354.1"/>
    </source>
</evidence>
<keyword evidence="2" id="KW-1185">Reference proteome</keyword>
<sequence>MSDRREIRYTYEDPNAFFEQDKKVTETIREDTGEDTWPSAQSLPPICFPPPLTAGAIEKLKGLGGVIIQELEDE</sequence>
<accession>A0ABQ6WW87</accession>
<proteinExistence type="predicted"/>
<dbReference type="EMBL" id="ML735701">
    <property type="protein sequence ID" value="KAE8421354.1"/>
    <property type="molecule type" value="Genomic_DNA"/>
</dbReference>
<protein>
    <submittedName>
        <fullName evidence="1">Uncharacterized protein</fullName>
    </submittedName>
</protein>
<reference evidence="1 2" key="1">
    <citation type="submission" date="2019-04" db="EMBL/GenBank/DDBJ databases">
        <authorList>
            <consortium name="DOE Joint Genome Institute"/>
            <person name="Mondo S."/>
            <person name="Kjaerbolling I."/>
            <person name="Vesth T."/>
            <person name="Frisvad J.C."/>
            <person name="Nybo J.L."/>
            <person name="Theobald S."/>
            <person name="Kildgaard S."/>
            <person name="Isbrandt T."/>
            <person name="Kuo A."/>
            <person name="Sato A."/>
            <person name="Lyhne E.K."/>
            <person name="Kogle M.E."/>
            <person name="Wiebenga A."/>
            <person name="Kun R.S."/>
            <person name="Lubbers R.J."/>
            <person name="Makela M.R."/>
            <person name="Barry K."/>
            <person name="Chovatia M."/>
            <person name="Clum A."/>
            <person name="Daum C."/>
            <person name="Haridas S."/>
            <person name="He G."/>
            <person name="LaButti K."/>
            <person name="Lipzen A."/>
            <person name="Riley R."/>
            <person name="Salamov A."/>
            <person name="Simmons B.A."/>
            <person name="Magnuson J.K."/>
            <person name="Henrissat B."/>
            <person name="Mortensen U.H."/>
            <person name="Larsen T.O."/>
            <person name="Devries R.P."/>
            <person name="Grigoriev I.V."/>
            <person name="Machida M."/>
            <person name="Baker S.E."/>
            <person name="Andersen M.R."/>
            <person name="Cantor M.N."/>
            <person name="Hua S.X."/>
        </authorList>
    </citation>
    <scope>NUCLEOTIDE SEQUENCE [LARGE SCALE GENOMIC DNA]</scope>
    <source>
        <strain evidence="1 2">CBS 117616</strain>
    </source>
</reference>
<dbReference type="Proteomes" id="UP000325395">
    <property type="component" value="Unassembled WGS sequence"/>
</dbReference>
<evidence type="ECO:0000313" key="2">
    <source>
        <dbReference type="Proteomes" id="UP000325395"/>
    </source>
</evidence>
<name>A0ABQ6WW87_9EURO</name>